<evidence type="ECO:0000313" key="1">
    <source>
        <dbReference type="EMBL" id="GAA3390478.1"/>
    </source>
</evidence>
<proteinExistence type="predicted"/>
<dbReference type="EMBL" id="BAAAYN010000029">
    <property type="protein sequence ID" value="GAA3390478.1"/>
    <property type="molecule type" value="Genomic_DNA"/>
</dbReference>
<name>A0ABP6T2H2_9ACTN</name>
<dbReference type="Proteomes" id="UP001501676">
    <property type="component" value="Unassembled WGS sequence"/>
</dbReference>
<evidence type="ECO:0008006" key="3">
    <source>
        <dbReference type="Google" id="ProtNLM"/>
    </source>
</evidence>
<dbReference type="RefSeq" id="WP_345730112.1">
    <property type="nucleotide sequence ID" value="NZ_BAAAYN010000029.1"/>
</dbReference>
<gene>
    <name evidence="1" type="ORF">GCM10020369_44580</name>
</gene>
<dbReference type="SUPFAM" id="SSF101386">
    <property type="entry name" value="all-alpha NTP pyrophosphatases"/>
    <property type="match status" value="1"/>
</dbReference>
<evidence type="ECO:0000313" key="2">
    <source>
        <dbReference type="Proteomes" id="UP001501676"/>
    </source>
</evidence>
<dbReference type="InterPro" id="IPR044548">
    <property type="entry name" value="AF0060_NTP-PPase_MazG-like"/>
</dbReference>
<reference evidence="2" key="1">
    <citation type="journal article" date="2019" name="Int. J. Syst. Evol. Microbiol.">
        <title>The Global Catalogue of Microorganisms (GCM) 10K type strain sequencing project: providing services to taxonomists for standard genome sequencing and annotation.</title>
        <authorList>
            <consortium name="The Broad Institute Genomics Platform"/>
            <consortium name="The Broad Institute Genome Sequencing Center for Infectious Disease"/>
            <person name="Wu L."/>
            <person name="Ma J."/>
        </authorList>
    </citation>
    <scope>NUCLEOTIDE SEQUENCE [LARGE SCALE GENOMIC DNA]</scope>
    <source>
        <strain evidence="2">JCM 9458</strain>
    </source>
</reference>
<keyword evidence="2" id="KW-1185">Reference proteome</keyword>
<protein>
    <recommendedName>
        <fullName evidence="3">NTP pyrophosphohydrolase MazG putative catalytic core domain-containing protein</fullName>
    </recommendedName>
</protein>
<dbReference type="Gene3D" id="1.10.287.1080">
    <property type="entry name" value="MazG-like"/>
    <property type="match status" value="1"/>
</dbReference>
<accession>A0ABP6T2H2</accession>
<sequence length="181" mass="19273">MTTDLTPVVDAVTRSVEWLDAANGRDEQEITWRVGKVAEELGEAWAAWIGVVGQNPRKGVTHTKRDVADELADVVLAALTVLQSIDGDAGTVITKAFAWLQDISPKSTSARMLHLTCDVGNVAAGRLGGDRTVAGLRRALAETVFHSVDAIRSLGLDPAQVLTEKAHRVSARIAGQQDATP</sequence>
<organism evidence="1 2">
    <name type="scientific">Cryptosporangium minutisporangium</name>
    <dbReference type="NCBI Taxonomy" id="113569"/>
    <lineage>
        <taxon>Bacteria</taxon>
        <taxon>Bacillati</taxon>
        <taxon>Actinomycetota</taxon>
        <taxon>Actinomycetes</taxon>
        <taxon>Cryptosporangiales</taxon>
        <taxon>Cryptosporangiaceae</taxon>
        <taxon>Cryptosporangium</taxon>
    </lineage>
</organism>
<dbReference type="CDD" id="cd11533">
    <property type="entry name" value="NTP-PPase_Af0060_like"/>
    <property type="match status" value="1"/>
</dbReference>
<comment type="caution">
    <text evidence="1">The sequence shown here is derived from an EMBL/GenBank/DDBJ whole genome shotgun (WGS) entry which is preliminary data.</text>
</comment>